<comment type="caution">
    <text evidence="1">The sequence shown here is derived from an EMBL/GenBank/DDBJ whole genome shotgun (WGS) entry which is preliminary data.</text>
</comment>
<name>A0A225DH64_9BACT</name>
<accession>A0A225DH64</accession>
<organism evidence="1 2">
    <name type="scientific">Fimbriiglobus ruber</name>
    <dbReference type="NCBI Taxonomy" id="1908690"/>
    <lineage>
        <taxon>Bacteria</taxon>
        <taxon>Pseudomonadati</taxon>
        <taxon>Planctomycetota</taxon>
        <taxon>Planctomycetia</taxon>
        <taxon>Gemmatales</taxon>
        <taxon>Gemmataceae</taxon>
        <taxon>Fimbriiglobus</taxon>
    </lineage>
</organism>
<dbReference type="AlphaFoldDB" id="A0A225DH64"/>
<evidence type="ECO:0000313" key="2">
    <source>
        <dbReference type="Proteomes" id="UP000214646"/>
    </source>
</evidence>
<gene>
    <name evidence="1" type="ORF">FRUB_04743</name>
</gene>
<dbReference type="Proteomes" id="UP000214646">
    <property type="component" value="Unassembled WGS sequence"/>
</dbReference>
<evidence type="ECO:0000313" key="1">
    <source>
        <dbReference type="EMBL" id="OWK40851.1"/>
    </source>
</evidence>
<protein>
    <submittedName>
        <fullName evidence="1">Uncharacterized protein</fullName>
    </submittedName>
</protein>
<sequence>MEKQYTNQPRSLGYLFLSGFLTKIAGTYLRDAAGIGARLGDHAPPPGSDAGTARTLIKATDAPLRLNGADSGTVLWTTEQDRQLTYTFGPADYPVVGEASVCGRRPTRKC</sequence>
<reference evidence="2" key="1">
    <citation type="submission" date="2017-06" db="EMBL/GenBank/DDBJ databases">
        <title>Genome analysis of Fimbriiglobus ruber SP5, the first member of the order Planctomycetales with confirmed chitinolytic capability.</title>
        <authorList>
            <person name="Ravin N.V."/>
            <person name="Rakitin A.L."/>
            <person name="Ivanova A.A."/>
            <person name="Beletsky A.V."/>
            <person name="Kulichevskaya I.S."/>
            <person name="Mardanov A.V."/>
            <person name="Dedysh S.N."/>
        </authorList>
    </citation>
    <scope>NUCLEOTIDE SEQUENCE [LARGE SCALE GENOMIC DNA]</scope>
    <source>
        <strain evidence="2">SP5</strain>
    </source>
</reference>
<dbReference type="EMBL" id="NIDE01000007">
    <property type="protein sequence ID" value="OWK40851.1"/>
    <property type="molecule type" value="Genomic_DNA"/>
</dbReference>
<keyword evidence="2" id="KW-1185">Reference proteome</keyword>
<proteinExistence type="predicted"/>